<evidence type="ECO:0000313" key="1">
    <source>
        <dbReference type="EMBL" id="KAK7067713.1"/>
    </source>
</evidence>
<dbReference type="AlphaFoldDB" id="A0AAN8WSS5"/>
<gene>
    <name evidence="1" type="ORF">SK128_028270</name>
</gene>
<keyword evidence="2" id="KW-1185">Reference proteome</keyword>
<dbReference type="EMBL" id="JAXCGZ010017811">
    <property type="protein sequence ID" value="KAK7067713.1"/>
    <property type="molecule type" value="Genomic_DNA"/>
</dbReference>
<protein>
    <submittedName>
        <fullName evidence="1">Uncharacterized protein</fullName>
    </submittedName>
</protein>
<organism evidence="1 2">
    <name type="scientific">Halocaridina rubra</name>
    <name type="common">Hawaiian red shrimp</name>
    <dbReference type="NCBI Taxonomy" id="373956"/>
    <lineage>
        <taxon>Eukaryota</taxon>
        <taxon>Metazoa</taxon>
        <taxon>Ecdysozoa</taxon>
        <taxon>Arthropoda</taxon>
        <taxon>Crustacea</taxon>
        <taxon>Multicrustacea</taxon>
        <taxon>Malacostraca</taxon>
        <taxon>Eumalacostraca</taxon>
        <taxon>Eucarida</taxon>
        <taxon>Decapoda</taxon>
        <taxon>Pleocyemata</taxon>
        <taxon>Caridea</taxon>
        <taxon>Atyoidea</taxon>
        <taxon>Atyidae</taxon>
        <taxon>Halocaridina</taxon>
    </lineage>
</organism>
<sequence>MHTILDAHSPEPEHERKDIDTMDNYTKATTLPLRARKMFLESREAKVTLRGNLSESQCEVTTNIEMSYLYGHVNSNCAHDVDSISNTFPCPLMFVLEIPTGFFGGLHKNK</sequence>
<dbReference type="Proteomes" id="UP001381693">
    <property type="component" value="Unassembled WGS sequence"/>
</dbReference>
<reference evidence="1 2" key="1">
    <citation type="submission" date="2023-11" db="EMBL/GenBank/DDBJ databases">
        <title>Halocaridina rubra genome assembly.</title>
        <authorList>
            <person name="Smith C."/>
        </authorList>
    </citation>
    <scope>NUCLEOTIDE SEQUENCE [LARGE SCALE GENOMIC DNA]</scope>
    <source>
        <strain evidence="1">EP-1</strain>
        <tissue evidence="1">Whole</tissue>
    </source>
</reference>
<proteinExistence type="predicted"/>
<accession>A0AAN8WSS5</accession>
<name>A0AAN8WSS5_HALRR</name>
<comment type="caution">
    <text evidence="1">The sequence shown here is derived from an EMBL/GenBank/DDBJ whole genome shotgun (WGS) entry which is preliminary data.</text>
</comment>
<evidence type="ECO:0000313" key="2">
    <source>
        <dbReference type="Proteomes" id="UP001381693"/>
    </source>
</evidence>